<feature type="region of interest" description="Disordered" evidence="1">
    <location>
        <begin position="30"/>
        <end position="62"/>
    </location>
</feature>
<sequence length="83" mass="8829">MYSTHVLLRARYPKFSCISFTSLNKYSSGLGPVTPPPSDLTAVNNSTESQGETESPDSVADGSFIDVVIDDGSGDTIDPFDLP</sequence>
<dbReference type="Proteomes" id="UP000059188">
    <property type="component" value="Unassembled WGS sequence"/>
</dbReference>
<feature type="compositionally biased region" description="Polar residues" evidence="1">
    <location>
        <begin position="41"/>
        <end position="53"/>
    </location>
</feature>
<reference evidence="2 3" key="1">
    <citation type="submission" date="2014-11" db="EMBL/GenBank/DDBJ databases">
        <authorList>
            <person name="Wibberg Daniel"/>
        </authorList>
    </citation>
    <scope>NUCLEOTIDE SEQUENCE [LARGE SCALE GENOMIC DNA]</scope>
    <source>
        <strain evidence="2">Rhizoctonia solani AG1-IB 7/3/14</strain>
    </source>
</reference>
<dbReference type="EMBL" id="LN679191">
    <property type="protein sequence ID" value="CEL63977.1"/>
    <property type="molecule type" value="Genomic_DNA"/>
</dbReference>
<evidence type="ECO:0000256" key="1">
    <source>
        <dbReference type="SAM" id="MobiDB-lite"/>
    </source>
</evidence>
<evidence type="ECO:0000313" key="3">
    <source>
        <dbReference type="Proteomes" id="UP000059188"/>
    </source>
</evidence>
<accession>A0A0B7G652</accession>
<evidence type="ECO:0000313" key="2">
    <source>
        <dbReference type="EMBL" id="CEL63977.1"/>
    </source>
</evidence>
<gene>
    <name evidence="2" type="ORF">RSOLAG1IB_10960</name>
</gene>
<organism evidence="2 3">
    <name type="scientific">Thanatephorus cucumeris (strain AG1-IB / isolate 7/3/14)</name>
    <name type="common">Lettuce bottom rot fungus</name>
    <name type="synonym">Rhizoctonia solani</name>
    <dbReference type="NCBI Taxonomy" id="1108050"/>
    <lineage>
        <taxon>Eukaryota</taxon>
        <taxon>Fungi</taxon>
        <taxon>Dikarya</taxon>
        <taxon>Basidiomycota</taxon>
        <taxon>Agaricomycotina</taxon>
        <taxon>Agaricomycetes</taxon>
        <taxon>Cantharellales</taxon>
        <taxon>Ceratobasidiaceae</taxon>
        <taxon>Rhizoctonia</taxon>
        <taxon>Rhizoctonia solani AG-1</taxon>
    </lineage>
</organism>
<keyword evidence="3" id="KW-1185">Reference proteome</keyword>
<protein>
    <submittedName>
        <fullName evidence="2">Uncharacterized protein</fullName>
    </submittedName>
</protein>
<proteinExistence type="predicted"/>
<dbReference type="AlphaFoldDB" id="A0A0B7G652"/>
<name>A0A0B7G652_THACB</name>